<proteinExistence type="inferred from homology"/>
<keyword evidence="5" id="KW-0479">Metal-binding</keyword>
<dbReference type="EC" id="5.3.1.13" evidence="10"/>
<feature type="binding site" evidence="5">
    <location>
        <position position="73"/>
    </location>
    <ligand>
        <name>Zn(2+)</name>
        <dbReference type="ChEBI" id="CHEBI:29105"/>
    </ligand>
</feature>
<evidence type="ECO:0000259" key="8">
    <source>
        <dbReference type="PROSITE" id="PS51371"/>
    </source>
</evidence>
<evidence type="ECO:0000256" key="4">
    <source>
        <dbReference type="PIRNR" id="PIRNR004692"/>
    </source>
</evidence>
<sequence>MNILKRAKEVFKIEAEAITSLAVNLDTTFEKAVQEILCCKGKLIISGMGKSGIIGKKIAATMASTGTPSFFLHPGEAYHGDLGMIEPDDMVLLISNSGETDEVLRLIPFLKERGNKSVAMSGNPSSTLAKNTDYHLNVSVEKEACPLQLAPTSSTTATLVMGDALAVTLMEERNFKDTDFAQFHPGGSLGRRLLTRVSDVMKKENLPLVELDSSIQTIIQEISSGRLGLVVVMNNNEIEGIVTDGDIRRAMETSQDDFFQLKAHDLMTRSPRTIESQTKLTMAQKLMTEVKVNSLLVTEEEVLVGIVQIYDIGV</sequence>
<feature type="site" description="Catalytically relevant" evidence="6">
    <location>
        <position position="184"/>
    </location>
</feature>
<dbReference type="CDD" id="cd04604">
    <property type="entry name" value="CBS_pair_SIS_assoc"/>
    <property type="match status" value="1"/>
</dbReference>
<evidence type="ECO:0000256" key="7">
    <source>
        <dbReference type="PROSITE-ProRule" id="PRU00703"/>
    </source>
</evidence>
<dbReference type="GO" id="GO:0019146">
    <property type="term" value="F:arabinose-5-phosphate isomerase activity"/>
    <property type="evidence" value="ECO:0007669"/>
    <property type="project" value="UniProtKB-EC"/>
</dbReference>
<feature type="domain" description="CBS" evidence="8">
    <location>
        <begin position="267"/>
        <end position="314"/>
    </location>
</feature>
<comment type="similarity">
    <text evidence="1 4">Belongs to the SIS family. GutQ/KpsF subfamily.</text>
</comment>
<feature type="site" description="Catalytically relevant" evidence="6">
    <location>
        <position position="102"/>
    </location>
</feature>
<keyword evidence="2" id="KW-0677">Repeat</keyword>
<dbReference type="PANTHER" id="PTHR42745:SF1">
    <property type="entry name" value="ARABINOSE 5-PHOSPHATE ISOMERASE KDSD"/>
    <property type="match status" value="1"/>
</dbReference>
<dbReference type="GO" id="GO:0046872">
    <property type="term" value="F:metal ion binding"/>
    <property type="evidence" value="ECO:0007669"/>
    <property type="project" value="UniProtKB-KW"/>
</dbReference>
<dbReference type="EMBL" id="CACVAP010000093">
    <property type="protein sequence ID" value="CAA6819992.1"/>
    <property type="molecule type" value="Genomic_DNA"/>
</dbReference>
<reference evidence="10" key="1">
    <citation type="submission" date="2020-01" db="EMBL/GenBank/DDBJ databases">
        <authorList>
            <person name="Meier V. D."/>
            <person name="Meier V D."/>
        </authorList>
    </citation>
    <scope>NUCLEOTIDE SEQUENCE</scope>
    <source>
        <strain evidence="10">HLG_WM_MAG_06</strain>
    </source>
</reference>
<dbReference type="AlphaFoldDB" id="A0A6S6TGJ1"/>
<gene>
    <name evidence="10" type="ORF">HELGO_WM1436</name>
</gene>
<dbReference type="InterPro" id="IPR046342">
    <property type="entry name" value="CBS_dom_sf"/>
</dbReference>
<dbReference type="GO" id="GO:0097367">
    <property type="term" value="F:carbohydrate derivative binding"/>
    <property type="evidence" value="ECO:0007669"/>
    <property type="project" value="InterPro"/>
</dbReference>
<dbReference type="NCBIfam" id="TIGR00393">
    <property type="entry name" value="kpsF"/>
    <property type="match status" value="1"/>
</dbReference>
<keyword evidence="5" id="KW-0862">Zinc</keyword>
<dbReference type="InterPro" id="IPR035474">
    <property type="entry name" value="SIS_Kpsf"/>
</dbReference>
<feature type="domain" description="SIS" evidence="9">
    <location>
        <begin position="32"/>
        <end position="175"/>
    </location>
</feature>
<evidence type="ECO:0000259" key="9">
    <source>
        <dbReference type="PROSITE" id="PS51464"/>
    </source>
</evidence>
<feature type="site" description="Catalytically relevant" evidence="6">
    <location>
        <position position="50"/>
    </location>
</feature>
<dbReference type="CDD" id="cd05014">
    <property type="entry name" value="SIS_Kpsf"/>
    <property type="match status" value="1"/>
</dbReference>
<evidence type="ECO:0000256" key="3">
    <source>
        <dbReference type="ARBA" id="ARBA00023122"/>
    </source>
</evidence>
<name>A0A6S6TGJ1_9BACT</name>
<dbReference type="PROSITE" id="PS51464">
    <property type="entry name" value="SIS"/>
    <property type="match status" value="1"/>
</dbReference>
<keyword evidence="3 7" id="KW-0129">CBS domain</keyword>
<dbReference type="Gene3D" id="3.10.580.10">
    <property type="entry name" value="CBS-domain"/>
    <property type="match status" value="1"/>
</dbReference>
<evidence type="ECO:0000313" key="10">
    <source>
        <dbReference type="EMBL" id="CAA6819992.1"/>
    </source>
</evidence>
<dbReference type="SUPFAM" id="SSF53697">
    <property type="entry name" value="SIS domain"/>
    <property type="match status" value="1"/>
</dbReference>
<dbReference type="Gene3D" id="3.40.50.10490">
    <property type="entry name" value="Glucose-6-phosphate isomerase like protein, domain 1"/>
    <property type="match status" value="1"/>
</dbReference>
<feature type="domain" description="CBS" evidence="8">
    <location>
        <begin position="201"/>
        <end position="258"/>
    </location>
</feature>
<organism evidence="10">
    <name type="scientific">uncultured Sulfurovum sp</name>
    <dbReference type="NCBI Taxonomy" id="269237"/>
    <lineage>
        <taxon>Bacteria</taxon>
        <taxon>Pseudomonadati</taxon>
        <taxon>Campylobacterota</taxon>
        <taxon>Epsilonproteobacteria</taxon>
        <taxon>Campylobacterales</taxon>
        <taxon>Sulfurovaceae</taxon>
        <taxon>Sulfurovum</taxon>
        <taxon>environmental samples</taxon>
    </lineage>
</organism>
<protein>
    <submittedName>
        <fullName evidence="10">Arabinose 5-phosphate isomerase (EC)</fullName>
        <ecNumber evidence="10">5.3.1.13</ecNumber>
    </submittedName>
</protein>
<evidence type="ECO:0000256" key="2">
    <source>
        <dbReference type="ARBA" id="ARBA00022737"/>
    </source>
</evidence>
<dbReference type="PANTHER" id="PTHR42745">
    <property type="match status" value="1"/>
</dbReference>
<keyword evidence="10" id="KW-0413">Isomerase</keyword>
<dbReference type="GO" id="GO:0005975">
    <property type="term" value="P:carbohydrate metabolic process"/>
    <property type="evidence" value="ECO:0007669"/>
    <property type="project" value="InterPro"/>
</dbReference>
<dbReference type="InterPro" id="IPR050986">
    <property type="entry name" value="GutQ/KpsF_isomerases"/>
</dbReference>
<dbReference type="Pfam" id="PF00571">
    <property type="entry name" value="CBS"/>
    <property type="match status" value="2"/>
</dbReference>
<dbReference type="PROSITE" id="PS51371">
    <property type="entry name" value="CBS"/>
    <property type="match status" value="2"/>
</dbReference>
<evidence type="ECO:0000256" key="6">
    <source>
        <dbReference type="PIRSR" id="PIRSR004692-3"/>
    </source>
</evidence>
<dbReference type="FunFam" id="3.40.50.10490:FF:000011">
    <property type="entry name" value="Arabinose 5-phosphate isomerase"/>
    <property type="match status" value="1"/>
</dbReference>
<accession>A0A6S6TGJ1</accession>
<dbReference type="InterPro" id="IPR004800">
    <property type="entry name" value="KdsD/KpsF-type"/>
</dbReference>
<evidence type="ECO:0000256" key="5">
    <source>
        <dbReference type="PIRSR" id="PIRSR004692-2"/>
    </source>
</evidence>
<dbReference type="InterPro" id="IPR000644">
    <property type="entry name" value="CBS_dom"/>
</dbReference>
<dbReference type="PIRSF" id="PIRSF004692">
    <property type="entry name" value="KdsD_KpsF"/>
    <property type="match status" value="1"/>
</dbReference>
<dbReference type="Pfam" id="PF01380">
    <property type="entry name" value="SIS"/>
    <property type="match status" value="1"/>
</dbReference>
<dbReference type="GO" id="GO:1901135">
    <property type="term" value="P:carbohydrate derivative metabolic process"/>
    <property type="evidence" value="ECO:0007669"/>
    <property type="project" value="InterPro"/>
</dbReference>
<dbReference type="InterPro" id="IPR001347">
    <property type="entry name" value="SIS_dom"/>
</dbReference>
<dbReference type="InterPro" id="IPR046348">
    <property type="entry name" value="SIS_dom_sf"/>
</dbReference>
<evidence type="ECO:0000256" key="1">
    <source>
        <dbReference type="ARBA" id="ARBA00008165"/>
    </source>
</evidence>
<feature type="site" description="Catalytically relevant" evidence="6">
    <location>
        <position position="143"/>
    </location>
</feature>